<accession>A0AAD4HJ23</accession>
<feature type="compositionally biased region" description="Basic residues" evidence="1">
    <location>
        <begin position="51"/>
        <end position="61"/>
    </location>
</feature>
<dbReference type="Proteomes" id="UP001195769">
    <property type="component" value="Unassembled WGS sequence"/>
</dbReference>
<gene>
    <name evidence="2" type="ORF">F5891DRAFT_981984</name>
</gene>
<evidence type="ECO:0000313" key="3">
    <source>
        <dbReference type="Proteomes" id="UP001195769"/>
    </source>
</evidence>
<proteinExistence type="predicted"/>
<sequence>MNGASDTRKRAKWALIHFSPTNALIHFSPMNGASDTRKRFKRCQDETRKCSTARRRQHKRKAGDEDLDVAVIADGPKSPPLSRSRQKRKKKFQSTDEDKVRTRTILVKAASDKDLNLAGIDSAADDRNVREEETWVRTLRYTARVADIAEIL</sequence>
<comment type="caution">
    <text evidence="2">The sequence shown here is derived from an EMBL/GenBank/DDBJ whole genome shotgun (WGS) entry which is preliminary data.</text>
</comment>
<keyword evidence="3" id="KW-1185">Reference proteome</keyword>
<reference evidence="2" key="1">
    <citation type="journal article" date="2020" name="New Phytol.">
        <title>Comparative genomics reveals dynamic genome evolution in host specialist ectomycorrhizal fungi.</title>
        <authorList>
            <person name="Lofgren L.A."/>
            <person name="Nguyen N.H."/>
            <person name="Vilgalys R."/>
            <person name="Ruytinx J."/>
            <person name="Liao H.L."/>
            <person name="Branco S."/>
            <person name="Kuo A."/>
            <person name="LaButti K."/>
            <person name="Lipzen A."/>
            <person name="Andreopoulos W."/>
            <person name="Pangilinan J."/>
            <person name="Riley R."/>
            <person name="Hundley H."/>
            <person name="Na H."/>
            <person name="Barry K."/>
            <person name="Grigoriev I.V."/>
            <person name="Stajich J.E."/>
            <person name="Kennedy P.G."/>
        </authorList>
    </citation>
    <scope>NUCLEOTIDE SEQUENCE</scope>
    <source>
        <strain evidence="2">FC203</strain>
    </source>
</reference>
<dbReference type="AlphaFoldDB" id="A0AAD4HJ23"/>
<evidence type="ECO:0000313" key="2">
    <source>
        <dbReference type="EMBL" id="KAG1898347.1"/>
    </source>
</evidence>
<dbReference type="GeneID" id="64671475"/>
<organism evidence="2 3">
    <name type="scientific">Suillus fuscotomentosus</name>
    <dbReference type="NCBI Taxonomy" id="1912939"/>
    <lineage>
        <taxon>Eukaryota</taxon>
        <taxon>Fungi</taxon>
        <taxon>Dikarya</taxon>
        <taxon>Basidiomycota</taxon>
        <taxon>Agaricomycotina</taxon>
        <taxon>Agaricomycetes</taxon>
        <taxon>Agaricomycetidae</taxon>
        <taxon>Boletales</taxon>
        <taxon>Suillineae</taxon>
        <taxon>Suillaceae</taxon>
        <taxon>Suillus</taxon>
    </lineage>
</organism>
<evidence type="ECO:0000256" key="1">
    <source>
        <dbReference type="SAM" id="MobiDB-lite"/>
    </source>
</evidence>
<name>A0AAD4HJ23_9AGAM</name>
<feature type="region of interest" description="Disordered" evidence="1">
    <location>
        <begin position="30"/>
        <end position="99"/>
    </location>
</feature>
<dbReference type="EMBL" id="JABBWK010000040">
    <property type="protein sequence ID" value="KAG1898347.1"/>
    <property type="molecule type" value="Genomic_DNA"/>
</dbReference>
<protein>
    <submittedName>
        <fullName evidence="2">Uncharacterized protein</fullName>
    </submittedName>
</protein>
<dbReference type="RefSeq" id="XP_041223923.1">
    <property type="nucleotide sequence ID" value="XM_041377177.1"/>
</dbReference>